<feature type="compositionally biased region" description="Basic and acidic residues" evidence="1">
    <location>
        <begin position="70"/>
        <end position="83"/>
    </location>
</feature>
<accession>A0AAJ6VW02</accession>
<dbReference type="RefSeq" id="XP_003738888.2">
    <property type="nucleotide sequence ID" value="XM_003738840.2"/>
</dbReference>
<name>A0AAJ6VW02_9ACAR</name>
<evidence type="ECO:0000313" key="2">
    <source>
        <dbReference type="Proteomes" id="UP000694867"/>
    </source>
</evidence>
<dbReference type="AlphaFoldDB" id="A0AAJ6VW02"/>
<gene>
    <name evidence="3" type="primary">LOC100900524</name>
</gene>
<proteinExistence type="predicted"/>
<dbReference type="KEGG" id="goe:100900524"/>
<reference evidence="3" key="1">
    <citation type="submission" date="2025-08" db="UniProtKB">
        <authorList>
            <consortium name="RefSeq"/>
        </authorList>
    </citation>
    <scope>IDENTIFICATION</scope>
</reference>
<feature type="region of interest" description="Disordered" evidence="1">
    <location>
        <begin position="191"/>
        <end position="227"/>
    </location>
</feature>
<protein>
    <submittedName>
        <fullName evidence="3">Uncharacterized protein LOC100900524</fullName>
    </submittedName>
</protein>
<organism evidence="2 3">
    <name type="scientific">Galendromus occidentalis</name>
    <name type="common">western predatory mite</name>
    <dbReference type="NCBI Taxonomy" id="34638"/>
    <lineage>
        <taxon>Eukaryota</taxon>
        <taxon>Metazoa</taxon>
        <taxon>Ecdysozoa</taxon>
        <taxon>Arthropoda</taxon>
        <taxon>Chelicerata</taxon>
        <taxon>Arachnida</taxon>
        <taxon>Acari</taxon>
        <taxon>Parasitiformes</taxon>
        <taxon>Mesostigmata</taxon>
        <taxon>Gamasina</taxon>
        <taxon>Phytoseioidea</taxon>
        <taxon>Phytoseiidae</taxon>
        <taxon>Typhlodrominae</taxon>
        <taxon>Galendromus</taxon>
    </lineage>
</organism>
<evidence type="ECO:0000256" key="1">
    <source>
        <dbReference type="SAM" id="MobiDB-lite"/>
    </source>
</evidence>
<dbReference type="Proteomes" id="UP000694867">
    <property type="component" value="Unplaced"/>
</dbReference>
<sequence length="227" mass="25396">MTDGELQELVQRQKKVLGNSKIVDKLRDHGQKLRQKLVAAEEEMSRRAAAVAEIADELERMSMAVEDSPGGEHDESSSLSSDEHSFPKFCAKLEKLEQHRNVKTKFKPFSTTKEPIRPTAMKSDVTATWKSYPNLQPGPPRKEIPALSLHDSLKIAALQQTLSKNFYREDASQFSQDPVSGAFLSETFPSTDVFSKHRDNHEDSDNEDDAPPIEHGKPIVGGLEDLD</sequence>
<evidence type="ECO:0000313" key="3">
    <source>
        <dbReference type="RefSeq" id="XP_003738888.2"/>
    </source>
</evidence>
<feature type="compositionally biased region" description="Basic and acidic residues" evidence="1">
    <location>
        <begin position="194"/>
        <end position="203"/>
    </location>
</feature>
<dbReference type="GeneID" id="100900524"/>
<keyword evidence="2" id="KW-1185">Reference proteome</keyword>
<feature type="region of interest" description="Disordered" evidence="1">
    <location>
        <begin position="62"/>
        <end position="83"/>
    </location>
</feature>